<evidence type="ECO:0000313" key="2">
    <source>
        <dbReference type="EMBL" id="VDO60539.1"/>
    </source>
</evidence>
<dbReference type="Proteomes" id="UP000277204">
    <property type="component" value="Unassembled WGS sequence"/>
</dbReference>
<dbReference type="PANTHER" id="PTHR13076">
    <property type="entry name" value="COILED-COIL AND C2 DOMAIN-CONTAINING PROTEIN 1-LIKE"/>
    <property type="match status" value="1"/>
</dbReference>
<dbReference type="SUPFAM" id="SSF49562">
    <property type="entry name" value="C2 domain (Calcium/lipid-binding domain, CaLB)"/>
    <property type="match status" value="1"/>
</dbReference>
<dbReference type="InterPro" id="IPR039725">
    <property type="entry name" value="CC2D1A/B"/>
</dbReference>
<dbReference type="InterPro" id="IPR035892">
    <property type="entry name" value="C2_domain_sf"/>
</dbReference>
<feature type="region of interest" description="Disordered" evidence="1">
    <location>
        <begin position="271"/>
        <end position="360"/>
    </location>
</feature>
<keyword evidence="3" id="KW-1185">Reference proteome</keyword>
<feature type="compositionally biased region" description="Polar residues" evidence="1">
    <location>
        <begin position="305"/>
        <end position="315"/>
    </location>
</feature>
<evidence type="ECO:0000313" key="3">
    <source>
        <dbReference type="Proteomes" id="UP000277204"/>
    </source>
</evidence>
<dbReference type="GO" id="GO:0001227">
    <property type="term" value="F:DNA-binding transcription repressor activity, RNA polymerase II-specific"/>
    <property type="evidence" value="ECO:0007669"/>
    <property type="project" value="InterPro"/>
</dbReference>
<feature type="compositionally biased region" description="Low complexity" evidence="1">
    <location>
        <begin position="328"/>
        <end position="360"/>
    </location>
</feature>
<reference evidence="2 3" key="1">
    <citation type="submission" date="2018-11" db="EMBL/GenBank/DDBJ databases">
        <authorList>
            <consortium name="Pathogen Informatics"/>
        </authorList>
    </citation>
    <scope>NUCLEOTIDE SEQUENCE [LARGE SCALE GENOMIC DNA]</scope>
    <source>
        <strain evidence="2 3">Zambia</strain>
    </source>
</reference>
<name>A0A183LK87_9TREM</name>
<accession>A0A183LK87</accession>
<dbReference type="AlphaFoldDB" id="A0A183LK87"/>
<gene>
    <name evidence="2" type="ORF">SMRZ_LOCUS4212</name>
</gene>
<protein>
    <submittedName>
        <fullName evidence="2">Uncharacterized protein</fullName>
    </submittedName>
</protein>
<proteinExistence type="predicted"/>
<dbReference type="PANTHER" id="PTHR13076:SF9">
    <property type="entry name" value="COILED-COIL AND C2 DOMAIN-CONTAINING PROTEIN 1-LIKE"/>
    <property type="match status" value="1"/>
</dbReference>
<dbReference type="STRING" id="48269.A0A183LK87"/>
<evidence type="ECO:0000256" key="1">
    <source>
        <dbReference type="SAM" id="MobiDB-lite"/>
    </source>
</evidence>
<organism evidence="2 3">
    <name type="scientific">Schistosoma margrebowiei</name>
    <dbReference type="NCBI Taxonomy" id="48269"/>
    <lineage>
        <taxon>Eukaryota</taxon>
        <taxon>Metazoa</taxon>
        <taxon>Spiralia</taxon>
        <taxon>Lophotrochozoa</taxon>
        <taxon>Platyhelminthes</taxon>
        <taxon>Trematoda</taxon>
        <taxon>Digenea</taxon>
        <taxon>Strigeidida</taxon>
        <taxon>Schistosomatoidea</taxon>
        <taxon>Schistosomatidae</taxon>
        <taxon>Schistosoma</taxon>
    </lineage>
</organism>
<dbReference type="EMBL" id="UZAI01001310">
    <property type="protein sequence ID" value="VDO60539.1"/>
    <property type="molecule type" value="Genomic_DNA"/>
</dbReference>
<feature type="compositionally biased region" description="Low complexity" evidence="1">
    <location>
        <begin position="272"/>
        <end position="283"/>
    </location>
</feature>
<sequence>MFYIGDQLFKTYSEILSEQEQLINNLINQHRRNGGANAHSILSKLSDLLSVNTCIKKLLSKYNQHVSNLTAYFEYANLPKCNLNAELADDILEVSNIHGIAYPLPSHYSNIDTYVEVEFSLNNANPPMKLSTNVVKSSSEPIYSQSVKEFRVNTKSHSYRRFVQNNRCLKATVSYSGTSSQCVYYNRGIFRSWGVLGITEIPLTGLVQSATVTHVGDLKEGRKVVGGRLQVQLRQRESLSGETVVYQQQPWLLLSAPKQINESPKLIEIENSKNNPVSSSSLSTPKQTDSPRSIRSENTRHSPVPSISSKQTNSPKPIRIEHAMNNPISSSSSSSVSTKATNSVSSSSSRVVIVRNTDNS</sequence>